<dbReference type="KEGG" id="cari:FNU76_12650"/>
<dbReference type="EMBL" id="CP041730">
    <property type="protein sequence ID" value="QDQ27144.1"/>
    <property type="molecule type" value="Genomic_DNA"/>
</dbReference>
<dbReference type="Pfam" id="PF14354">
    <property type="entry name" value="Lar_restr_allev"/>
    <property type="match status" value="1"/>
</dbReference>
<reference evidence="2" key="1">
    <citation type="submission" date="2019-07" db="EMBL/GenBank/DDBJ databases">
        <title>Chitinimonas sp. nov., isolated from Ny-Alesund, arctica soil.</title>
        <authorList>
            <person name="Xu Q."/>
            <person name="Peng F."/>
        </authorList>
    </citation>
    <scope>NUCLEOTIDE SEQUENCE [LARGE SCALE GENOMIC DNA]</scope>
    <source>
        <strain evidence="2">R3-44</strain>
    </source>
</reference>
<evidence type="ECO:0000313" key="2">
    <source>
        <dbReference type="Proteomes" id="UP000317550"/>
    </source>
</evidence>
<dbReference type="OrthoDB" id="9134112at2"/>
<dbReference type="RefSeq" id="WP_144278537.1">
    <property type="nucleotide sequence ID" value="NZ_CP041730.1"/>
</dbReference>
<dbReference type="AlphaFoldDB" id="A0A516SG53"/>
<sequence length="66" mass="7163">MNSAPPALRPKPCKRCGAPGKLMKAGSNRFWVECSHMGENGNCTEISRQADSRKGAIDLWNASCAR</sequence>
<accession>A0A516SG53</accession>
<evidence type="ECO:0000313" key="1">
    <source>
        <dbReference type="EMBL" id="QDQ27144.1"/>
    </source>
</evidence>
<keyword evidence="2" id="KW-1185">Reference proteome</keyword>
<name>A0A516SG53_9NEIS</name>
<protein>
    <recommendedName>
        <fullName evidence="3">Restriction alleviation protein, Lar family</fullName>
    </recommendedName>
</protein>
<evidence type="ECO:0008006" key="3">
    <source>
        <dbReference type="Google" id="ProtNLM"/>
    </source>
</evidence>
<dbReference type="Proteomes" id="UP000317550">
    <property type="component" value="Chromosome"/>
</dbReference>
<gene>
    <name evidence="1" type="ORF">FNU76_12650</name>
</gene>
<organism evidence="1 2">
    <name type="scientific">Chitinimonas arctica</name>
    <dbReference type="NCBI Taxonomy" id="2594795"/>
    <lineage>
        <taxon>Bacteria</taxon>
        <taxon>Pseudomonadati</taxon>
        <taxon>Pseudomonadota</taxon>
        <taxon>Betaproteobacteria</taxon>
        <taxon>Neisseriales</taxon>
        <taxon>Chitinibacteraceae</taxon>
        <taxon>Chitinimonas</taxon>
    </lineage>
</organism>
<proteinExistence type="predicted"/>